<proteinExistence type="inferred from homology"/>
<dbReference type="OrthoDB" id="437078at2759"/>
<dbReference type="PANTHER" id="PTHR13220:SF11">
    <property type="entry name" value="TIMELESS-INTERACTING PROTEIN"/>
    <property type="match status" value="1"/>
</dbReference>
<feature type="compositionally biased region" description="Polar residues" evidence="7">
    <location>
        <begin position="120"/>
        <end position="130"/>
    </location>
</feature>
<comment type="similarity">
    <text evidence="2 6">Belongs to the CSM3 family.</text>
</comment>
<feature type="region of interest" description="Disordered" evidence="7">
    <location>
        <begin position="359"/>
        <end position="450"/>
    </location>
</feature>
<evidence type="ECO:0000256" key="4">
    <source>
        <dbReference type="ARBA" id="ARBA00023242"/>
    </source>
</evidence>
<evidence type="ECO:0000256" key="7">
    <source>
        <dbReference type="SAM" id="MobiDB-lite"/>
    </source>
</evidence>
<accession>A0A2H3J6Y1</accession>
<feature type="region of interest" description="Disordered" evidence="7">
    <location>
        <begin position="239"/>
        <end position="347"/>
    </location>
</feature>
<evidence type="ECO:0000256" key="3">
    <source>
        <dbReference type="ARBA" id="ARBA00022763"/>
    </source>
</evidence>
<dbReference type="GO" id="GO:0000076">
    <property type="term" value="P:DNA replication checkpoint signaling"/>
    <property type="evidence" value="ECO:0007669"/>
    <property type="project" value="UniProtKB-UniRule"/>
</dbReference>
<dbReference type="GO" id="GO:0006974">
    <property type="term" value="P:DNA damage response"/>
    <property type="evidence" value="ECO:0007669"/>
    <property type="project" value="UniProtKB-KW"/>
</dbReference>
<keyword evidence="4 6" id="KW-0539">Nucleus</keyword>
<dbReference type="EMBL" id="KB467942">
    <property type="protein sequence ID" value="PCH38010.1"/>
    <property type="molecule type" value="Genomic_DNA"/>
</dbReference>
<protein>
    <recommendedName>
        <fullName evidence="6">Chromosome segregation in meiosis protein</fullName>
    </recommendedName>
</protein>
<feature type="compositionally biased region" description="Acidic residues" evidence="7">
    <location>
        <begin position="296"/>
        <end position="310"/>
    </location>
</feature>
<feature type="compositionally biased region" description="Acidic residues" evidence="7">
    <location>
        <begin position="247"/>
        <end position="258"/>
    </location>
</feature>
<evidence type="ECO:0000256" key="5">
    <source>
        <dbReference type="ARBA" id="ARBA00023306"/>
    </source>
</evidence>
<feature type="compositionally biased region" description="Polar residues" evidence="7">
    <location>
        <begin position="364"/>
        <end position="380"/>
    </location>
</feature>
<dbReference type="PANTHER" id="PTHR13220">
    <property type="entry name" value="TIMELESS INTERACTING-RELATED"/>
    <property type="match status" value="1"/>
</dbReference>
<evidence type="ECO:0000256" key="1">
    <source>
        <dbReference type="ARBA" id="ARBA00004123"/>
    </source>
</evidence>
<organism evidence="9 10">
    <name type="scientific">Wolfiporia cocos (strain MD-104)</name>
    <name type="common">Brown rot fungus</name>
    <dbReference type="NCBI Taxonomy" id="742152"/>
    <lineage>
        <taxon>Eukaryota</taxon>
        <taxon>Fungi</taxon>
        <taxon>Dikarya</taxon>
        <taxon>Basidiomycota</taxon>
        <taxon>Agaricomycotina</taxon>
        <taxon>Agaricomycetes</taxon>
        <taxon>Polyporales</taxon>
        <taxon>Phaeolaceae</taxon>
        <taxon>Wolfiporia</taxon>
    </lineage>
</organism>
<dbReference type="AlphaFoldDB" id="A0A2H3J6Y1"/>
<feature type="region of interest" description="Disordered" evidence="7">
    <location>
        <begin position="1"/>
        <end position="89"/>
    </location>
</feature>
<evidence type="ECO:0000256" key="2">
    <source>
        <dbReference type="ARBA" id="ARBA00006075"/>
    </source>
</evidence>
<evidence type="ECO:0000256" key="6">
    <source>
        <dbReference type="RuleBase" id="RU366049"/>
    </source>
</evidence>
<dbReference type="Proteomes" id="UP000218811">
    <property type="component" value="Unassembled WGS sequence"/>
</dbReference>
<feature type="compositionally biased region" description="Basic and acidic residues" evidence="7">
    <location>
        <begin position="393"/>
        <end position="405"/>
    </location>
</feature>
<keyword evidence="10" id="KW-1185">Reference proteome</keyword>
<dbReference type="STRING" id="742152.A0A2H3J6Y1"/>
<dbReference type="InterPro" id="IPR040038">
    <property type="entry name" value="TIPIN/Csm3/Swi3"/>
</dbReference>
<feature type="domain" description="Chromosome segregation in meiosis protein 3" evidence="8">
    <location>
        <begin position="153"/>
        <end position="234"/>
    </location>
</feature>
<sequence length="450" mass="49346">MAAVALEDIWDAPLTQSPPRATSIPAYQDGGDEAGPSAPRASKRPRSTLFFDSDSEGEAAKRPARRAPPPLVNKSEIDAMFDNLDDEPNVELPAALDIDALRRQEDAKHAKKYPKASPLDVTNGSASTKGKSGADAQAAKEETEKAKRKPLPKLDEARLLSPDGFPALVKQAKNFKPRGKGHEASDLNRLLQVYQFWTHKLYPKMQFRDTVRQVEKLCHSKRMHVALGVWRDEAKGLINGRKPESVGDAEESDAEDSGMNERPLTSQDALMDEGSHSSREPSRPPSSPEPASSDAEQMDDFDIDAVIAEEEERRRKEAAAAQSLPAPLPSVYQPKPNANTNAMEEDDEAMWDELMGDLPDEIVTGSSDMLASNASTSKSQPRPEPDEDEDMWDALREMEAEEAGRKRVKQTPAVEAPPARGCDESGAPDAAVTVISNRPTNEDGWDEMYL</sequence>
<name>A0A2H3J6Y1_WOLCO</name>
<gene>
    <name evidence="9" type="ORF">WOLCODRAFT_161224</name>
</gene>
<comment type="subcellular location">
    <subcellularLocation>
        <location evidence="1 6">Nucleus</location>
    </subcellularLocation>
</comment>
<reference evidence="9 10" key="1">
    <citation type="journal article" date="2012" name="Science">
        <title>The Paleozoic origin of enzymatic lignin decomposition reconstructed from 31 fungal genomes.</title>
        <authorList>
            <person name="Floudas D."/>
            <person name="Binder M."/>
            <person name="Riley R."/>
            <person name="Barry K."/>
            <person name="Blanchette R.A."/>
            <person name="Henrissat B."/>
            <person name="Martinez A.T."/>
            <person name="Otillar R."/>
            <person name="Spatafora J.W."/>
            <person name="Yadav J.S."/>
            <person name="Aerts A."/>
            <person name="Benoit I."/>
            <person name="Boyd A."/>
            <person name="Carlson A."/>
            <person name="Copeland A."/>
            <person name="Coutinho P.M."/>
            <person name="de Vries R.P."/>
            <person name="Ferreira P."/>
            <person name="Findley K."/>
            <person name="Foster B."/>
            <person name="Gaskell J."/>
            <person name="Glotzer D."/>
            <person name="Gorecki P."/>
            <person name="Heitman J."/>
            <person name="Hesse C."/>
            <person name="Hori C."/>
            <person name="Igarashi K."/>
            <person name="Jurgens J.A."/>
            <person name="Kallen N."/>
            <person name="Kersten P."/>
            <person name="Kohler A."/>
            <person name="Kuees U."/>
            <person name="Kumar T.K.A."/>
            <person name="Kuo A."/>
            <person name="LaButti K."/>
            <person name="Larrondo L.F."/>
            <person name="Lindquist E."/>
            <person name="Ling A."/>
            <person name="Lombard V."/>
            <person name="Lucas S."/>
            <person name="Lundell T."/>
            <person name="Martin R."/>
            <person name="McLaughlin D.J."/>
            <person name="Morgenstern I."/>
            <person name="Morin E."/>
            <person name="Murat C."/>
            <person name="Nagy L.G."/>
            <person name="Nolan M."/>
            <person name="Ohm R.A."/>
            <person name="Patyshakuliyeva A."/>
            <person name="Rokas A."/>
            <person name="Ruiz-Duenas F.J."/>
            <person name="Sabat G."/>
            <person name="Salamov A."/>
            <person name="Samejima M."/>
            <person name="Schmutz J."/>
            <person name="Slot J.C."/>
            <person name="St John F."/>
            <person name="Stenlid J."/>
            <person name="Sun H."/>
            <person name="Sun S."/>
            <person name="Syed K."/>
            <person name="Tsang A."/>
            <person name="Wiebenga A."/>
            <person name="Young D."/>
            <person name="Pisabarro A."/>
            <person name="Eastwood D.C."/>
            <person name="Martin F."/>
            <person name="Cullen D."/>
            <person name="Grigoriev I.V."/>
            <person name="Hibbett D.S."/>
        </authorList>
    </citation>
    <scope>NUCLEOTIDE SEQUENCE [LARGE SCALE GENOMIC DNA]</scope>
    <source>
        <strain evidence="9 10">MD-104</strain>
    </source>
</reference>
<dbReference type="GO" id="GO:0031297">
    <property type="term" value="P:replication fork processing"/>
    <property type="evidence" value="ECO:0007669"/>
    <property type="project" value="UniProtKB-UniRule"/>
</dbReference>
<feature type="compositionally biased region" description="Basic and acidic residues" evidence="7">
    <location>
        <begin position="273"/>
        <end position="282"/>
    </location>
</feature>
<dbReference type="OMA" id="DEGWDEM"/>
<evidence type="ECO:0000313" key="9">
    <source>
        <dbReference type="EMBL" id="PCH38010.1"/>
    </source>
</evidence>
<keyword evidence="3 6" id="KW-0227">DNA damage</keyword>
<dbReference type="Pfam" id="PF07962">
    <property type="entry name" value="Swi3"/>
    <property type="match status" value="1"/>
</dbReference>
<evidence type="ECO:0000259" key="8">
    <source>
        <dbReference type="Pfam" id="PF07962"/>
    </source>
</evidence>
<dbReference type="InterPro" id="IPR012923">
    <property type="entry name" value="Csm3"/>
</dbReference>
<dbReference type="GO" id="GO:0003677">
    <property type="term" value="F:DNA binding"/>
    <property type="evidence" value="ECO:0007669"/>
    <property type="project" value="TreeGrafter"/>
</dbReference>
<evidence type="ECO:0000313" key="10">
    <source>
        <dbReference type="Proteomes" id="UP000218811"/>
    </source>
</evidence>
<feature type="region of interest" description="Disordered" evidence="7">
    <location>
        <begin position="103"/>
        <end position="159"/>
    </location>
</feature>
<comment type="function">
    <text evidence="6">Plays an important role in the control of DNA replication and the maintenance of replication fork stability.</text>
</comment>
<dbReference type="GO" id="GO:0043111">
    <property type="term" value="P:replication fork arrest"/>
    <property type="evidence" value="ECO:0007669"/>
    <property type="project" value="TreeGrafter"/>
</dbReference>
<keyword evidence="5 6" id="KW-0131">Cell cycle</keyword>
<dbReference type="GO" id="GO:0031298">
    <property type="term" value="C:replication fork protection complex"/>
    <property type="evidence" value="ECO:0007669"/>
    <property type="project" value="TreeGrafter"/>
</dbReference>